<sequence length="276" mass="30174">MGYGRIEELLTMEPLIEDEGRFAGKAIPTIDFHINAFRYPGDQVAALRDIHFTLEAGRTLGIVGPTGAGKSTLVNLLLRLEEQASAKIRIGNRSVAQFTLKNLRSHIAIVPQTPFLFSVSIAENIALARPDATRQEIEAAAKLAQVHEDIVAFADGYDTEVGERGVTLSGGQKQRIAIARALLQDAPILVLDDALSAVDAKTEQAILDRLRAAGRNRTTLIVSHHLSAIRGADHIVVLDRGAIVEQGTHESLLGNNGWYRETFEYQRLEQAVEEGR</sequence>
<keyword evidence="2" id="KW-0813">Transport</keyword>
<comment type="subcellular location">
    <subcellularLocation>
        <location evidence="1">Cell membrane</location>
        <topology evidence="1">Multi-pass membrane protein</topology>
    </subcellularLocation>
</comment>
<dbReference type="InterPro" id="IPR017871">
    <property type="entry name" value="ABC_transporter-like_CS"/>
</dbReference>
<dbReference type="GO" id="GO:0005886">
    <property type="term" value="C:plasma membrane"/>
    <property type="evidence" value="ECO:0007669"/>
    <property type="project" value="UniProtKB-SubCell"/>
</dbReference>
<dbReference type="Gene3D" id="3.40.50.300">
    <property type="entry name" value="P-loop containing nucleotide triphosphate hydrolases"/>
    <property type="match status" value="1"/>
</dbReference>
<keyword evidence="3" id="KW-1003">Cell membrane</keyword>
<keyword evidence="7" id="KW-1133">Transmembrane helix</keyword>
<dbReference type="InterPro" id="IPR027417">
    <property type="entry name" value="P-loop_NTPase"/>
</dbReference>
<dbReference type="InterPro" id="IPR039421">
    <property type="entry name" value="Type_1_exporter"/>
</dbReference>
<gene>
    <name evidence="10" type="ORF">BECKFM1743A_GA0114220_105221</name>
    <name evidence="12" type="ORF">BECKFM1743B_GA0114221_105132</name>
    <name evidence="11" type="ORF">BECKFM1743C_GA0114222_105672</name>
</gene>
<dbReference type="Pfam" id="PF00005">
    <property type="entry name" value="ABC_tran"/>
    <property type="match status" value="1"/>
</dbReference>
<dbReference type="PANTHER" id="PTHR24221">
    <property type="entry name" value="ATP-BINDING CASSETTE SUB-FAMILY B"/>
    <property type="match status" value="1"/>
</dbReference>
<dbReference type="GO" id="GO:0016887">
    <property type="term" value="F:ATP hydrolysis activity"/>
    <property type="evidence" value="ECO:0007669"/>
    <property type="project" value="InterPro"/>
</dbReference>
<dbReference type="SMART" id="SM00382">
    <property type="entry name" value="AAA"/>
    <property type="match status" value="1"/>
</dbReference>
<evidence type="ECO:0000256" key="4">
    <source>
        <dbReference type="ARBA" id="ARBA00022692"/>
    </source>
</evidence>
<evidence type="ECO:0000256" key="2">
    <source>
        <dbReference type="ARBA" id="ARBA00022448"/>
    </source>
</evidence>
<feature type="domain" description="ABC transporter" evidence="9">
    <location>
        <begin position="27"/>
        <end position="265"/>
    </location>
</feature>
<dbReference type="InterPro" id="IPR003593">
    <property type="entry name" value="AAA+_ATPase"/>
</dbReference>
<protein>
    <submittedName>
        <fullName evidence="10">ATP-binding cassette, subfamily B/ATP-binding cassette, subfamily B, multidrug efflux pump</fullName>
    </submittedName>
</protein>
<dbReference type="EMBL" id="CAADFA010000567">
    <property type="protein sequence ID" value="VFJ70605.1"/>
    <property type="molecule type" value="Genomic_DNA"/>
</dbReference>
<evidence type="ECO:0000259" key="9">
    <source>
        <dbReference type="PROSITE" id="PS50893"/>
    </source>
</evidence>
<evidence type="ECO:0000256" key="7">
    <source>
        <dbReference type="ARBA" id="ARBA00022989"/>
    </source>
</evidence>
<dbReference type="PANTHER" id="PTHR24221:SF300">
    <property type="entry name" value="MULTIDRUG RESISTANCE-LIKE ATP-BINDING PROTEIN MDLA"/>
    <property type="match status" value="1"/>
</dbReference>
<dbReference type="EMBL" id="CAADEZ010000522">
    <property type="protein sequence ID" value="VFJ69782.1"/>
    <property type="molecule type" value="Genomic_DNA"/>
</dbReference>
<dbReference type="GO" id="GO:0042626">
    <property type="term" value="F:ATPase-coupled transmembrane transporter activity"/>
    <property type="evidence" value="ECO:0007669"/>
    <property type="project" value="TreeGrafter"/>
</dbReference>
<dbReference type="InterPro" id="IPR003439">
    <property type="entry name" value="ABC_transporter-like_ATP-bd"/>
</dbReference>
<dbReference type="AlphaFoldDB" id="A0A450TPE0"/>
<keyword evidence="4" id="KW-0812">Transmembrane</keyword>
<name>A0A450TPE0_9GAMM</name>
<organism evidence="10">
    <name type="scientific">Candidatus Kentrum sp. FM</name>
    <dbReference type="NCBI Taxonomy" id="2126340"/>
    <lineage>
        <taxon>Bacteria</taxon>
        <taxon>Pseudomonadati</taxon>
        <taxon>Pseudomonadota</taxon>
        <taxon>Gammaproteobacteria</taxon>
        <taxon>Candidatus Kentrum</taxon>
    </lineage>
</organism>
<keyword evidence="8" id="KW-0472">Membrane</keyword>
<keyword evidence="6 10" id="KW-0067">ATP-binding</keyword>
<dbReference type="EMBL" id="CAADFL010000513">
    <property type="protein sequence ID" value="VFK17927.1"/>
    <property type="molecule type" value="Genomic_DNA"/>
</dbReference>
<accession>A0A450TPE0</accession>
<keyword evidence="5" id="KW-0547">Nucleotide-binding</keyword>
<dbReference type="FunFam" id="3.40.50.300:FF:000221">
    <property type="entry name" value="Multidrug ABC transporter ATP-binding protein"/>
    <property type="match status" value="1"/>
</dbReference>
<reference evidence="10" key="1">
    <citation type="submission" date="2019-02" db="EMBL/GenBank/DDBJ databases">
        <authorList>
            <person name="Gruber-Vodicka R. H."/>
            <person name="Seah K. B. B."/>
        </authorList>
    </citation>
    <scope>NUCLEOTIDE SEQUENCE</scope>
    <source>
        <strain evidence="10">BECK_BZ163</strain>
        <strain evidence="12">BECK_BZ164</strain>
        <strain evidence="11">BECK_BZ165</strain>
    </source>
</reference>
<evidence type="ECO:0000256" key="5">
    <source>
        <dbReference type="ARBA" id="ARBA00022741"/>
    </source>
</evidence>
<evidence type="ECO:0000313" key="10">
    <source>
        <dbReference type="EMBL" id="VFJ69782.1"/>
    </source>
</evidence>
<dbReference type="GO" id="GO:0005524">
    <property type="term" value="F:ATP binding"/>
    <property type="evidence" value="ECO:0007669"/>
    <property type="project" value="UniProtKB-KW"/>
</dbReference>
<evidence type="ECO:0000256" key="1">
    <source>
        <dbReference type="ARBA" id="ARBA00004651"/>
    </source>
</evidence>
<dbReference type="PROSITE" id="PS50893">
    <property type="entry name" value="ABC_TRANSPORTER_2"/>
    <property type="match status" value="1"/>
</dbReference>
<dbReference type="PROSITE" id="PS00211">
    <property type="entry name" value="ABC_TRANSPORTER_1"/>
    <property type="match status" value="1"/>
</dbReference>
<dbReference type="SUPFAM" id="SSF52540">
    <property type="entry name" value="P-loop containing nucleoside triphosphate hydrolases"/>
    <property type="match status" value="1"/>
</dbReference>
<evidence type="ECO:0000256" key="6">
    <source>
        <dbReference type="ARBA" id="ARBA00022840"/>
    </source>
</evidence>
<evidence type="ECO:0000313" key="11">
    <source>
        <dbReference type="EMBL" id="VFJ70605.1"/>
    </source>
</evidence>
<evidence type="ECO:0000313" key="12">
    <source>
        <dbReference type="EMBL" id="VFK17927.1"/>
    </source>
</evidence>
<evidence type="ECO:0000256" key="3">
    <source>
        <dbReference type="ARBA" id="ARBA00022475"/>
    </source>
</evidence>
<proteinExistence type="predicted"/>
<evidence type="ECO:0000256" key="8">
    <source>
        <dbReference type="ARBA" id="ARBA00023136"/>
    </source>
</evidence>